<feature type="region of interest" description="Disordered" evidence="1">
    <location>
        <begin position="126"/>
        <end position="173"/>
    </location>
</feature>
<dbReference type="EMBL" id="JARKHS020001563">
    <property type="protein sequence ID" value="KAK8787680.1"/>
    <property type="molecule type" value="Genomic_DNA"/>
</dbReference>
<evidence type="ECO:0000256" key="2">
    <source>
        <dbReference type="SAM" id="Phobius"/>
    </source>
</evidence>
<gene>
    <name evidence="3" type="ORF">V5799_022544</name>
</gene>
<keyword evidence="2" id="KW-0472">Membrane</keyword>
<sequence>MLAFPSTRDNPAKAPYSTLEEEDRSVPTDSKRRWRPADLRYLILLAVASLMAGVLVAAVAFLIADKTNKTGSAVEHADDSSNFVVDDIYLELHQKHATDAEHVVTVRRNLKGSRGGGRLGSVIETREQSGLPAGDSSSYVGDDDMHAARAQPSRRQSADSFAVPGNETGLHKYGMRSTGLSLQDAPTPSLGAHGSFLRGHRNDAQNASQTDWARNVEQILKSMEEGSMKRTFSRIKKLLQAHQI</sequence>
<dbReference type="AlphaFoldDB" id="A0AAQ4FKJ5"/>
<proteinExistence type="predicted"/>
<keyword evidence="2" id="KW-1133">Transmembrane helix</keyword>
<keyword evidence="4" id="KW-1185">Reference proteome</keyword>
<feature type="transmembrane region" description="Helical" evidence="2">
    <location>
        <begin position="41"/>
        <end position="64"/>
    </location>
</feature>
<evidence type="ECO:0000313" key="4">
    <source>
        <dbReference type="Proteomes" id="UP001321473"/>
    </source>
</evidence>
<evidence type="ECO:0000313" key="3">
    <source>
        <dbReference type="EMBL" id="KAK8787680.1"/>
    </source>
</evidence>
<evidence type="ECO:0008006" key="5">
    <source>
        <dbReference type="Google" id="ProtNLM"/>
    </source>
</evidence>
<comment type="caution">
    <text evidence="3">The sequence shown here is derived from an EMBL/GenBank/DDBJ whole genome shotgun (WGS) entry which is preliminary data.</text>
</comment>
<keyword evidence="2" id="KW-0812">Transmembrane</keyword>
<reference evidence="3 4" key="1">
    <citation type="journal article" date="2023" name="Arcadia Sci">
        <title>De novo assembly of a long-read Amblyomma americanum tick genome.</title>
        <authorList>
            <person name="Chou S."/>
            <person name="Poskanzer K.E."/>
            <person name="Rollins M."/>
            <person name="Thuy-Boun P.S."/>
        </authorList>
    </citation>
    <scope>NUCLEOTIDE SEQUENCE [LARGE SCALE GENOMIC DNA]</scope>
    <source>
        <strain evidence="3">F_SG_1</strain>
        <tissue evidence="3">Salivary glands</tissue>
    </source>
</reference>
<protein>
    <recommendedName>
        <fullName evidence="5">Transmembrane protein</fullName>
    </recommendedName>
</protein>
<feature type="region of interest" description="Disordered" evidence="1">
    <location>
        <begin position="1"/>
        <end position="31"/>
    </location>
</feature>
<dbReference type="Proteomes" id="UP001321473">
    <property type="component" value="Unassembled WGS sequence"/>
</dbReference>
<evidence type="ECO:0000256" key="1">
    <source>
        <dbReference type="SAM" id="MobiDB-lite"/>
    </source>
</evidence>
<accession>A0AAQ4FKJ5</accession>
<organism evidence="3 4">
    <name type="scientific">Amblyomma americanum</name>
    <name type="common">Lone star tick</name>
    <dbReference type="NCBI Taxonomy" id="6943"/>
    <lineage>
        <taxon>Eukaryota</taxon>
        <taxon>Metazoa</taxon>
        <taxon>Ecdysozoa</taxon>
        <taxon>Arthropoda</taxon>
        <taxon>Chelicerata</taxon>
        <taxon>Arachnida</taxon>
        <taxon>Acari</taxon>
        <taxon>Parasitiformes</taxon>
        <taxon>Ixodida</taxon>
        <taxon>Ixodoidea</taxon>
        <taxon>Ixodidae</taxon>
        <taxon>Amblyomminae</taxon>
        <taxon>Amblyomma</taxon>
    </lineage>
</organism>
<name>A0AAQ4FKJ5_AMBAM</name>